<dbReference type="Proteomes" id="UP001497480">
    <property type="component" value="Unassembled WGS sequence"/>
</dbReference>
<dbReference type="Pfam" id="PF05938">
    <property type="entry name" value="Self-incomp_S1"/>
    <property type="match status" value="1"/>
</dbReference>
<accession>A0AAV1VZ86</accession>
<evidence type="ECO:0000256" key="1">
    <source>
        <dbReference type="ARBA" id="ARBA00004613"/>
    </source>
</evidence>
<evidence type="ECO:0000256" key="6">
    <source>
        <dbReference type="RuleBase" id="RU367044"/>
    </source>
</evidence>
<evidence type="ECO:0000313" key="8">
    <source>
        <dbReference type="EMBL" id="CAL0302330.1"/>
    </source>
</evidence>
<evidence type="ECO:0000256" key="3">
    <source>
        <dbReference type="ARBA" id="ARBA00022471"/>
    </source>
</evidence>
<evidence type="ECO:0000313" key="7">
    <source>
        <dbReference type="EMBL" id="CAL0302329.1"/>
    </source>
</evidence>
<name>A0AAV1VZ86_LUPLU</name>
<feature type="signal peptide" evidence="6">
    <location>
        <begin position="1"/>
        <end position="25"/>
    </location>
</feature>
<dbReference type="EMBL" id="CAXHTB010000002">
    <property type="protein sequence ID" value="CAL0302330.1"/>
    <property type="molecule type" value="Genomic_DNA"/>
</dbReference>
<protein>
    <recommendedName>
        <fullName evidence="6">S-protein homolog</fullName>
    </recommendedName>
</protein>
<comment type="subcellular location">
    <subcellularLocation>
        <location evidence="1 6">Secreted</location>
    </subcellularLocation>
</comment>
<dbReference type="GO" id="GO:0005576">
    <property type="term" value="C:extracellular region"/>
    <property type="evidence" value="ECO:0007669"/>
    <property type="project" value="UniProtKB-SubCell"/>
</dbReference>
<comment type="similarity">
    <text evidence="2 6">Belongs to the plant self-incompatibility (S1) protein family.</text>
</comment>
<dbReference type="PANTHER" id="PTHR31232">
    <property type="match status" value="1"/>
</dbReference>
<feature type="chain" id="PRO_5044522847" description="S-protein homolog" evidence="6">
    <location>
        <begin position="26"/>
        <end position="140"/>
    </location>
</feature>
<evidence type="ECO:0000256" key="4">
    <source>
        <dbReference type="ARBA" id="ARBA00022525"/>
    </source>
</evidence>
<evidence type="ECO:0000256" key="2">
    <source>
        <dbReference type="ARBA" id="ARBA00005581"/>
    </source>
</evidence>
<dbReference type="GO" id="GO:0060320">
    <property type="term" value="P:rejection of self pollen"/>
    <property type="evidence" value="ECO:0007669"/>
    <property type="project" value="UniProtKB-KW"/>
</dbReference>
<sequence>MMMVISSRHILFSSLILLAPLMVMAVEHQWPPLTYRHVYVKNNLDNGTILTLHCKDKDHDLGVQKVNYQEEFKFQFKPNFLGNRLYFCGLTWDGNLHWFVVYNDRRDLNFCKDLHWSINKDKPCLFNCDTQKYDCDYNYN</sequence>
<keyword evidence="3 6" id="KW-0713">Self-incompatibility</keyword>
<comment type="caution">
    <text evidence="8">The sequence shown here is derived from an EMBL/GenBank/DDBJ whole genome shotgun (WGS) entry which is preliminary data.</text>
</comment>
<gene>
    <name evidence="7" type="ORF">LLUT_LOCUS3389</name>
    <name evidence="8" type="ORF">LLUT_LOCUS3390</name>
</gene>
<dbReference type="PANTHER" id="PTHR31232:SF43">
    <property type="entry name" value="S-PROTEIN HOMOLOG 29-RELATED"/>
    <property type="match status" value="1"/>
</dbReference>
<keyword evidence="5 6" id="KW-0732">Signal</keyword>
<reference evidence="8 9" key="1">
    <citation type="submission" date="2024-03" db="EMBL/GenBank/DDBJ databases">
        <authorList>
            <person name="Martinez-Hernandez J."/>
        </authorList>
    </citation>
    <scope>NUCLEOTIDE SEQUENCE [LARGE SCALE GENOMIC DNA]</scope>
</reference>
<dbReference type="InterPro" id="IPR010264">
    <property type="entry name" value="Self-incomp_S1"/>
</dbReference>
<organism evidence="8 9">
    <name type="scientific">Lupinus luteus</name>
    <name type="common">European yellow lupine</name>
    <dbReference type="NCBI Taxonomy" id="3873"/>
    <lineage>
        <taxon>Eukaryota</taxon>
        <taxon>Viridiplantae</taxon>
        <taxon>Streptophyta</taxon>
        <taxon>Embryophyta</taxon>
        <taxon>Tracheophyta</taxon>
        <taxon>Spermatophyta</taxon>
        <taxon>Magnoliopsida</taxon>
        <taxon>eudicotyledons</taxon>
        <taxon>Gunneridae</taxon>
        <taxon>Pentapetalae</taxon>
        <taxon>rosids</taxon>
        <taxon>fabids</taxon>
        <taxon>Fabales</taxon>
        <taxon>Fabaceae</taxon>
        <taxon>Papilionoideae</taxon>
        <taxon>50 kb inversion clade</taxon>
        <taxon>genistoids sensu lato</taxon>
        <taxon>core genistoids</taxon>
        <taxon>Genisteae</taxon>
        <taxon>Lupinus</taxon>
    </lineage>
</organism>
<dbReference type="EMBL" id="CAXHTB010000002">
    <property type="protein sequence ID" value="CAL0302329.1"/>
    <property type="molecule type" value="Genomic_DNA"/>
</dbReference>
<keyword evidence="4 6" id="KW-0964">Secreted</keyword>
<evidence type="ECO:0000313" key="9">
    <source>
        <dbReference type="Proteomes" id="UP001497480"/>
    </source>
</evidence>
<proteinExistence type="inferred from homology"/>
<dbReference type="AlphaFoldDB" id="A0AAV1VZ86"/>
<keyword evidence="9" id="KW-1185">Reference proteome</keyword>
<evidence type="ECO:0000256" key="5">
    <source>
        <dbReference type="ARBA" id="ARBA00022729"/>
    </source>
</evidence>